<evidence type="ECO:0000313" key="10">
    <source>
        <dbReference type="Proteomes" id="UP000319828"/>
    </source>
</evidence>
<reference evidence="8" key="1">
    <citation type="journal article" date="2014" name="Int. J. Syst. Evol. Microbiol.">
        <title>Complete genome of a new Firmicutes species belonging to the dominant human colonic microbiota ('Ruminococcus bicirculans') reveals two chromosomes and a selective capacity to utilize plant glucans.</title>
        <authorList>
            <consortium name="NISC Comparative Sequencing Program"/>
            <person name="Wegmann U."/>
            <person name="Louis P."/>
            <person name="Goesmann A."/>
            <person name="Henrissat B."/>
            <person name="Duncan S.H."/>
            <person name="Flint H.J."/>
        </authorList>
    </citation>
    <scope>NUCLEOTIDE SEQUENCE</scope>
    <source>
        <strain evidence="8">NBRC 111146</strain>
    </source>
</reference>
<evidence type="ECO:0000313" key="11">
    <source>
        <dbReference type="Proteomes" id="UP001157156"/>
    </source>
</evidence>
<dbReference type="OrthoDB" id="9784272at2"/>
<dbReference type="PANTHER" id="PTHR43133">
    <property type="entry name" value="RNA POLYMERASE ECF-TYPE SIGMA FACTO"/>
    <property type="match status" value="1"/>
</dbReference>
<dbReference type="InterPro" id="IPR013325">
    <property type="entry name" value="RNA_pol_sigma_r2"/>
</dbReference>
<keyword evidence="4" id="KW-0238">DNA-binding</keyword>
<organism evidence="9 10">
    <name type="scientific">Vibrio algivorus</name>
    <dbReference type="NCBI Taxonomy" id="1667024"/>
    <lineage>
        <taxon>Bacteria</taxon>
        <taxon>Pseudomonadati</taxon>
        <taxon>Pseudomonadota</taxon>
        <taxon>Gammaproteobacteria</taxon>
        <taxon>Vibrionales</taxon>
        <taxon>Vibrionaceae</taxon>
        <taxon>Vibrio</taxon>
    </lineage>
</organism>
<dbReference type="InterPro" id="IPR036388">
    <property type="entry name" value="WH-like_DNA-bd_sf"/>
</dbReference>
<proteinExistence type="inferred from homology"/>
<dbReference type="InterPro" id="IPR014284">
    <property type="entry name" value="RNA_pol_sigma-70_dom"/>
</dbReference>
<dbReference type="SUPFAM" id="SSF88946">
    <property type="entry name" value="Sigma2 domain of RNA polymerase sigma factors"/>
    <property type="match status" value="1"/>
</dbReference>
<reference evidence="11" key="2">
    <citation type="journal article" date="2019" name="Int. J. Syst. Evol. Microbiol.">
        <title>The Global Catalogue of Microorganisms (GCM) 10K type strain sequencing project: providing services to taxonomists for standard genome sequencing and annotation.</title>
        <authorList>
            <consortium name="The Broad Institute Genomics Platform"/>
            <consortium name="The Broad Institute Genome Sequencing Center for Infectious Disease"/>
            <person name="Wu L."/>
            <person name="Ma J."/>
        </authorList>
    </citation>
    <scope>NUCLEOTIDE SEQUENCE [LARGE SCALE GENOMIC DNA]</scope>
    <source>
        <strain evidence="11">NBRC 111146</strain>
    </source>
</reference>
<sequence length="193" mass="22857">MRAEINDHNEVTPPLEQWLCDIANQRDKQAFQRLFIWFAPKIQRFGIKQFNNPETAKELLQDTMTNVWRKAHLFDMEKGAATTWVYTIMRNTSFDMLRKMRTHKEDQLSDDIWPLVEAETTETLSFDDHLMSKKIERYLSRLSHDQRQLIEGIYFKDLSQEQLATQFNIPLGTVKSRLRLAIAKLKHLMGENS</sequence>
<dbReference type="EMBL" id="VMKJ01000008">
    <property type="protein sequence ID" value="TVO37861.1"/>
    <property type="molecule type" value="Genomic_DNA"/>
</dbReference>
<dbReference type="InterPro" id="IPR007627">
    <property type="entry name" value="RNA_pol_sigma70_r2"/>
</dbReference>
<dbReference type="GO" id="GO:0006352">
    <property type="term" value="P:DNA-templated transcription initiation"/>
    <property type="evidence" value="ECO:0007669"/>
    <property type="project" value="InterPro"/>
</dbReference>
<dbReference type="InterPro" id="IPR039425">
    <property type="entry name" value="RNA_pol_sigma-70-like"/>
</dbReference>
<evidence type="ECO:0000256" key="1">
    <source>
        <dbReference type="ARBA" id="ARBA00010641"/>
    </source>
</evidence>
<dbReference type="GO" id="GO:0003677">
    <property type="term" value="F:DNA binding"/>
    <property type="evidence" value="ECO:0007669"/>
    <property type="project" value="UniProtKB-KW"/>
</dbReference>
<feature type="domain" description="RNA polymerase sigma-70 region 2" evidence="6">
    <location>
        <begin position="40"/>
        <end position="99"/>
    </location>
</feature>
<evidence type="ECO:0000313" key="8">
    <source>
        <dbReference type="EMBL" id="GLT16207.1"/>
    </source>
</evidence>
<dbReference type="Proteomes" id="UP000319828">
    <property type="component" value="Unassembled WGS sequence"/>
</dbReference>
<keyword evidence="2" id="KW-0805">Transcription regulation</keyword>
<dbReference type="AlphaFoldDB" id="A0A557PB33"/>
<evidence type="ECO:0000256" key="4">
    <source>
        <dbReference type="ARBA" id="ARBA00023125"/>
    </source>
</evidence>
<reference evidence="8" key="4">
    <citation type="submission" date="2023-01" db="EMBL/GenBank/DDBJ databases">
        <title>Draft genome sequence of Vibrio algivorus strain NBRC 111146.</title>
        <authorList>
            <person name="Sun Q."/>
            <person name="Mori K."/>
        </authorList>
    </citation>
    <scope>NUCLEOTIDE SEQUENCE</scope>
    <source>
        <strain evidence="8">NBRC 111146</strain>
    </source>
</reference>
<reference evidence="9 10" key="3">
    <citation type="submission" date="2019-07" db="EMBL/GenBank/DDBJ databases">
        <title>The draft genome sequence of Vibrio algivorus M1486.</title>
        <authorList>
            <person name="Meng X."/>
        </authorList>
    </citation>
    <scope>NUCLEOTIDE SEQUENCE [LARGE SCALE GENOMIC DNA]</scope>
    <source>
        <strain evidence="9 10">M1486</strain>
    </source>
</reference>
<feature type="domain" description="RNA polymerase sigma-70 region 4" evidence="7">
    <location>
        <begin position="139"/>
        <end position="187"/>
    </location>
</feature>
<dbReference type="InterPro" id="IPR007630">
    <property type="entry name" value="RNA_pol_sigma70_r4"/>
</dbReference>
<evidence type="ECO:0000313" key="9">
    <source>
        <dbReference type="EMBL" id="TVO37861.1"/>
    </source>
</evidence>
<dbReference type="EMBL" id="BSPV01000020">
    <property type="protein sequence ID" value="GLT16207.1"/>
    <property type="molecule type" value="Genomic_DNA"/>
</dbReference>
<dbReference type="CDD" id="cd06171">
    <property type="entry name" value="Sigma70_r4"/>
    <property type="match status" value="1"/>
</dbReference>
<dbReference type="GO" id="GO:0016987">
    <property type="term" value="F:sigma factor activity"/>
    <property type="evidence" value="ECO:0007669"/>
    <property type="project" value="UniProtKB-KW"/>
</dbReference>
<dbReference type="Pfam" id="PF04542">
    <property type="entry name" value="Sigma70_r2"/>
    <property type="match status" value="1"/>
</dbReference>
<protein>
    <submittedName>
        <fullName evidence="8 9">RNA polymerase sigma factor</fullName>
    </submittedName>
</protein>
<dbReference type="Proteomes" id="UP001157156">
    <property type="component" value="Unassembled WGS sequence"/>
</dbReference>
<comment type="caution">
    <text evidence="9">The sequence shown here is derived from an EMBL/GenBank/DDBJ whole genome shotgun (WGS) entry which is preliminary data.</text>
</comment>
<keyword evidence="11" id="KW-1185">Reference proteome</keyword>
<evidence type="ECO:0000256" key="2">
    <source>
        <dbReference type="ARBA" id="ARBA00023015"/>
    </source>
</evidence>
<keyword evidence="5" id="KW-0804">Transcription</keyword>
<gene>
    <name evidence="8" type="primary">rpoE4</name>
    <name evidence="9" type="ORF">FOF44_06020</name>
    <name evidence="8" type="ORF">GCM10007931_31830</name>
</gene>
<evidence type="ECO:0000259" key="7">
    <source>
        <dbReference type="Pfam" id="PF04545"/>
    </source>
</evidence>
<dbReference type="Pfam" id="PF04545">
    <property type="entry name" value="Sigma70_r4"/>
    <property type="match status" value="1"/>
</dbReference>
<evidence type="ECO:0000259" key="6">
    <source>
        <dbReference type="Pfam" id="PF04542"/>
    </source>
</evidence>
<evidence type="ECO:0000256" key="5">
    <source>
        <dbReference type="ARBA" id="ARBA00023163"/>
    </source>
</evidence>
<name>A0A557PB33_9VIBR</name>
<dbReference type="SUPFAM" id="SSF88659">
    <property type="entry name" value="Sigma3 and sigma4 domains of RNA polymerase sigma factors"/>
    <property type="match status" value="1"/>
</dbReference>
<evidence type="ECO:0000256" key="3">
    <source>
        <dbReference type="ARBA" id="ARBA00023082"/>
    </source>
</evidence>
<comment type="similarity">
    <text evidence="1">Belongs to the sigma-70 factor family. ECF subfamily.</text>
</comment>
<dbReference type="NCBIfam" id="TIGR02937">
    <property type="entry name" value="sigma70-ECF"/>
    <property type="match status" value="1"/>
</dbReference>
<keyword evidence="3" id="KW-0731">Sigma factor</keyword>
<dbReference type="InterPro" id="IPR013324">
    <property type="entry name" value="RNA_pol_sigma_r3/r4-like"/>
</dbReference>
<accession>A0A557PB33</accession>
<dbReference type="Gene3D" id="1.10.1740.10">
    <property type="match status" value="1"/>
</dbReference>
<dbReference type="Gene3D" id="1.10.10.10">
    <property type="entry name" value="Winged helix-like DNA-binding domain superfamily/Winged helix DNA-binding domain"/>
    <property type="match status" value="1"/>
</dbReference>
<dbReference type="PANTHER" id="PTHR43133:SF62">
    <property type="entry name" value="RNA POLYMERASE SIGMA FACTOR SIGZ"/>
    <property type="match status" value="1"/>
</dbReference>